<keyword evidence="1" id="KW-1185">Reference proteome</keyword>
<evidence type="ECO:0000313" key="2">
    <source>
        <dbReference type="WBParaSite" id="nRc.2.0.1.t31339-RA"/>
    </source>
</evidence>
<evidence type="ECO:0000313" key="1">
    <source>
        <dbReference type="Proteomes" id="UP000887565"/>
    </source>
</evidence>
<name>A0A915JZ51_ROMCU</name>
<dbReference type="WBParaSite" id="nRc.2.0.1.t31339-RA">
    <property type="protein sequence ID" value="nRc.2.0.1.t31339-RA"/>
    <property type="gene ID" value="nRc.2.0.1.g31339"/>
</dbReference>
<accession>A0A915JZ51</accession>
<organism evidence="1 2">
    <name type="scientific">Romanomermis culicivorax</name>
    <name type="common">Nematode worm</name>
    <dbReference type="NCBI Taxonomy" id="13658"/>
    <lineage>
        <taxon>Eukaryota</taxon>
        <taxon>Metazoa</taxon>
        <taxon>Ecdysozoa</taxon>
        <taxon>Nematoda</taxon>
        <taxon>Enoplea</taxon>
        <taxon>Dorylaimia</taxon>
        <taxon>Mermithida</taxon>
        <taxon>Mermithoidea</taxon>
        <taxon>Mermithidae</taxon>
        <taxon>Romanomermis</taxon>
    </lineage>
</organism>
<sequence>MSSQRLAAVSLDSLLHTDGCDLLKIEKIGTWNEPGPISVGCYGEQVASLMYAIVDARLATIGSRSVHAAQTRVHTLLARDGRLPFERDGYDFAADMHSEASWTSDNEYKVQAYCEK</sequence>
<dbReference type="AlphaFoldDB" id="A0A915JZ51"/>
<dbReference type="Proteomes" id="UP000887565">
    <property type="component" value="Unplaced"/>
</dbReference>
<proteinExistence type="predicted"/>
<reference evidence="2" key="1">
    <citation type="submission" date="2022-11" db="UniProtKB">
        <authorList>
            <consortium name="WormBaseParasite"/>
        </authorList>
    </citation>
    <scope>IDENTIFICATION</scope>
</reference>
<protein>
    <submittedName>
        <fullName evidence="2">Uncharacterized protein</fullName>
    </submittedName>
</protein>